<dbReference type="GO" id="GO:0072583">
    <property type="term" value="P:clathrin-dependent endocytosis"/>
    <property type="evidence" value="ECO:0007669"/>
    <property type="project" value="InterPro"/>
</dbReference>
<keyword evidence="5" id="KW-0677">Repeat</keyword>
<accession>A0A4T0NJ93</accession>
<dbReference type="GO" id="GO:0000149">
    <property type="term" value="F:SNARE binding"/>
    <property type="evidence" value="ECO:0007669"/>
    <property type="project" value="TreeGrafter"/>
</dbReference>
<proteinExistence type="predicted"/>
<reference evidence="9 10" key="1">
    <citation type="submission" date="2019-03" db="EMBL/GenBank/DDBJ databases">
        <title>Sequencing 25 genomes of Wallemia mellicola.</title>
        <authorList>
            <person name="Gostincar C."/>
        </authorList>
    </citation>
    <scope>NUCLEOTIDE SEQUENCE [LARGE SCALE GENOMIC DNA]</scope>
    <source>
        <strain evidence="9 10">EXF-1262</strain>
    </source>
</reference>
<feature type="compositionally biased region" description="Low complexity" evidence="7">
    <location>
        <begin position="584"/>
        <end position="598"/>
    </location>
</feature>
<evidence type="ECO:0000256" key="7">
    <source>
        <dbReference type="SAM" id="MobiDB-lite"/>
    </source>
</evidence>
<feature type="domain" description="ENTH" evidence="8">
    <location>
        <begin position="3"/>
        <end position="140"/>
    </location>
</feature>
<dbReference type="SMART" id="SM00273">
    <property type="entry name" value="ENTH"/>
    <property type="match status" value="1"/>
</dbReference>
<dbReference type="PANTHER" id="PTHR22951:SF5">
    <property type="entry name" value="PHOSPHATIDYLINOSITOL-BINDING CLATHRIN ASSEMBLY PROTEIN LAP"/>
    <property type="match status" value="1"/>
</dbReference>
<dbReference type="GO" id="GO:0005546">
    <property type="term" value="F:phosphatidylinositol-4,5-bisphosphate binding"/>
    <property type="evidence" value="ECO:0007669"/>
    <property type="project" value="TreeGrafter"/>
</dbReference>
<keyword evidence="6" id="KW-0472">Membrane</keyword>
<evidence type="ECO:0000256" key="2">
    <source>
        <dbReference type="ARBA" id="ARBA00004496"/>
    </source>
</evidence>
<feature type="region of interest" description="Disordered" evidence="7">
    <location>
        <begin position="534"/>
        <end position="755"/>
    </location>
</feature>
<feature type="compositionally biased region" description="Low complexity" evidence="7">
    <location>
        <begin position="554"/>
        <end position="565"/>
    </location>
</feature>
<dbReference type="InterPro" id="IPR014712">
    <property type="entry name" value="ANTH_dom_sf"/>
</dbReference>
<dbReference type="GO" id="GO:0032050">
    <property type="term" value="F:clathrin heavy chain binding"/>
    <property type="evidence" value="ECO:0007669"/>
    <property type="project" value="TreeGrafter"/>
</dbReference>
<dbReference type="SUPFAM" id="SSF89009">
    <property type="entry name" value="GAT-like domain"/>
    <property type="match status" value="1"/>
</dbReference>
<feature type="compositionally biased region" description="Polar residues" evidence="7">
    <location>
        <begin position="537"/>
        <end position="551"/>
    </location>
</feature>
<dbReference type="InterPro" id="IPR013809">
    <property type="entry name" value="ENTH"/>
</dbReference>
<dbReference type="InterPro" id="IPR008942">
    <property type="entry name" value="ENTH_VHS"/>
</dbReference>
<dbReference type="Pfam" id="PF08226">
    <property type="entry name" value="DUF1720"/>
    <property type="match status" value="1"/>
</dbReference>
<keyword evidence="4" id="KW-0254">Endocytosis</keyword>
<comment type="caution">
    <text evidence="9">The sequence shown here is derived from an EMBL/GenBank/DDBJ whole genome shotgun (WGS) entry which is preliminary data.</text>
</comment>
<feature type="compositionally biased region" description="Polar residues" evidence="7">
    <location>
        <begin position="605"/>
        <end position="620"/>
    </location>
</feature>
<evidence type="ECO:0000256" key="5">
    <source>
        <dbReference type="ARBA" id="ARBA00022737"/>
    </source>
</evidence>
<evidence type="ECO:0000259" key="8">
    <source>
        <dbReference type="PROSITE" id="PS50942"/>
    </source>
</evidence>
<dbReference type="EMBL" id="SPRH01000052">
    <property type="protein sequence ID" value="TIB97149.1"/>
    <property type="molecule type" value="Genomic_DNA"/>
</dbReference>
<comment type="subcellular location">
    <subcellularLocation>
        <location evidence="2">Cytoplasm</location>
    </subcellularLocation>
    <subcellularLocation>
        <location evidence="1">Membrane</location>
        <topology evidence="1">Peripheral membrane protein</topology>
    </subcellularLocation>
</comment>
<name>A0A4T0NJ93_9BASI</name>
<feature type="compositionally biased region" description="Polar residues" evidence="7">
    <location>
        <begin position="677"/>
        <end position="747"/>
    </location>
</feature>
<evidence type="ECO:0000256" key="3">
    <source>
        <dbReference type="ARBA" id="ARBA00022490"/>
    </source>
</evidence>
<feature type="region of interest" description="Disordered" evidence="7">
    <location>
        <begin position="294"/>
        <end position="336"/>
    </location>
</feature>
<dbReference type="FunFam" id="1.20.58.150:FF:000004">
    <property type="entry name" value="ENTH domain protein"/>
    <property type="match status" value="1"/>
</dbReference>
<dbReference type="InterPro" id="IPR013182">
    <property type="entry name" value="DUF1720"/>
</dbReference>
<evidence type="ECO:0000256" key="1">
    <source>
        <dbReference type="ARBA" id="ARBA00004170"/>
    </source>
</evidence>
<feature type="compositionally biased region" description="Low complexity" evidence="7">
    <location>
        <begin position="664"/>
        <end position="676"/>
    </location>
</feature>
<gene>
    <name evidence="9" type="ORF">E3Q17_03531</name>
</gene>
<dbReference type="Pfam" id="PF07651">
    <property type="entry name" value="ANTH"/>
    <property type="match status" value="1"/>
</dbReference>
<dbReference type="PANTHER" id="PTHR22951">
    <property type="entry name" value="CLATHRIN ASSEMBLY PROTEIN"/>
    <property type="match status" value="1"/>
</dbReference>
<protein>
    <submittedName>
        <fullName evidence="9">ANTH-domain-containing protein</fullName>
    </submittedName>
</protein>
<evidence type="ECO:0000313" key="10">
    <source>
        <dbReference type="Proteomes" id="UP000307169"/>
    </source>
</evidence>
<dbReference type="Proteomes" id="UP000307169">
    <property type="component" value="Unassembled WGS sequence"/>
</dbReference>
<evidence type="ECO:0000256" key="6">
    <source>
        <dbReference type="ARBA" id="ARBA00023136"/>
    </source>
</evidence>
<dbReference type="InterPro" id="IPR045192">
    <property type="entry name" value="AP180-like"/>
</dbReference>
<dbReference type="GO" id="GO:0030136">
    <property type="term" value="C:clathrin-coated vesicle"/>
    <property type="evidence" value="ECO:0007669"/>
    <property type="project" value="InterPro"/>
</dbReference>
<dbReference type="GO" id="GO:0005545">
    <property type="term" value="F:1-phosphatidylinositol binding"/>
    <property type="evidence" value="ECO:0007669"/>
    <property type="project" value="InterPro"/>
</dbReference>
<feature type="compositionally biased region" description="Polar residues" evidence="7">
    <location>
        <begin position="628"/>
        <end position="663"/>
    </location>
</feature>
<evidence type="ECO:0000256" key="4">
    <source>
        <dbReference type="ARBA" id="ARBA00022583"/>
    </source>
</evidence>
<feature type="compositionally biased region" description="Polar residues" evidence="7">
    <location>
        <begin position="566"/>
        <end position="583"/>
    </location>
</feature>
<dbReference type="GO" id="GO:0005905">
    <property type="term" value="C:clathrin-coated pit"/>
    <property type="evidence" value="ECO:0007669"/>
    <property type="project" value="TreeGrafter"/>
</dbReference>
<dbReference type="GO" id="GO:0048268">
    <property type="term" value="P:clathrin coat assembly"/>
    <property type="evidence" value="ECO:0007669"/>
    <property type="project" value="InterPro"/>
</dbReference>
<dbReference type="Gene3D" id="1.20.58.150">
    <property type="entry name" value="ANTH domain"/>
    <property type="match status" value="1"/>
</dbReference>
<dbReference type="AlphaFoldDB" id="A0A4T0NJ93"/>
<dbReference type="CDD" id="cd16988">
    <property type="entry name" value="ANTH_N_YAP180"/>
    <property type="match status" value="1"/>
</dbReference>
<organism evidence="9 10">
    <name type="scientific">Wallemia mellicola</name>
    <dbReference type="NCBI Taxonomy" id="1708541"/>
    <lineage>
        <taxon>Eukaryota</taxon>
        <taxon>Fungi</taxon>
        <taxon>Dikarya</taxon>
        <taxon>Basidiomycota</taxon>
        <taxon>Wallemiomycotina</taxon>
        <taxon>Wallemiomycetes</taxon>
        <taxon>Wallemiales</taxon>
        <taxon>Wallemiaceae</taxon>
        <taxon>Wallemia</taxon>
    </lineage>
</organism>
<dbReference type="Gene3D" id="1.25.40.90">
    <property type="match status" value="1"/>
</dbReference>
<evidence type="ECO:0000313" key="9">
    <source>
        <dbReference type="EMBL" id="TIB97149.1"/>
    </source>
</evidence>
<sequence>MSKLIKAATKPKVGIIKHLSLHSLSPSSQPHQLLEPIISASYTDEATLNDLLRALSQRLREPHPIVVFKSLVIVHSLFRNGDTDLILSSLSHHDTLKLSRVSSSTQNIQSYSNYLDSRIKSYKDLRHDIIKSQTSSRGSSRSSLDPSQRPNQLRLLTVEKGLLREVKHVQKLIDALTTCRFFLDDLEDEITVAALQLNTKDLLSLFSALNEGVINVLESYFEMSKIDATEALKIYRTFCRQTESVIQYLSIARRLHNVLNVLVPNIKHAPLSLYGALKEYLEDPNFEQNRIEYKHNKSVIDGGSSDSRRRSTYQPPAKAPSPQPQPVTQSQNEGQTNKALPAADFLDSIESNQGTNANTFNGLQPNNTVNGFQQMQNPQQPFLQPQNTGYLPFASPQSIHSQFTGFAGQNNTANPYQQQQQVQQPQVFQQQVQQPQQQPFMSPQQTGVQPQITGFHQQAGIQPQMTGFQGQQTGIHPSVQPQMTGIQPQSTGFNPFRASLSPVATGMQSFEAVDQNQNNPMRSHFLSQIPPAKPVTAQKTGSRNPFSNTGQNVGGSQPTQSQSGSNDNNGPTLNSLAFNAFNLQQQQQQQQQFQQQQQAFDTFPSGFTNDNGLQPQQTGQPDFASKKFQPTSSFGTTLEKQFDTNNPFPSQGSQTTRGNQGNHSLSPQSTSQFSSQMASQLQVQPTGNLSPQTAGHMQAQPSGQLQTQPTGQFSNQMTSQLQVQPSGQFQTLQMPQREQYTGMNNPNPFRMSMMK</sequence>
<dbReference type="SUPFAM" id="SSF48464">
    <property type="entry name" value="ENTH/VHS domain"/>
    <property type="match status" value="1"/>
</dbReference>
<dbReference type="GO" id="GO:0006900">
    <property type="term" value="P:vesicle budding from membrane"/>
    <property type="evidence" value="ECO:0007669"/>
    <property type="project" value="TreeGrafter"/>
</dbReference>
<keyword evidence="3" id="KW-0963">Cytoplasm</keyword>
<dbReference type="PROSITE" id="PS50942">
    <property type="entry name" value="ENTH"/>
    <property type="match status" value="1"/>
</dbReference>
<dbReference type="InterPro" id="IPR011417">
    <property type="entry name" value="ANTH_dom"/>
</dbReference>